<evidence type="ECO:0000256" key="12">
    <source>
        <dbReference type="RuleBase" id="RU361115"/>
    </source>
</evidence>
<name>A0A8J4V3R8_9MYCE</name>
<evidence type="ECO:0000313" key="13">
    <source>
        <dbReference type="EMBL" id="KAF2070079.1"/>
    </source>
</evidence>
<evidence type="ECO:0000256" key="3">
    <source>
        <dbReference type="ARBA" id="ARBA00022516"/>
    </source>
</evidence>
<reference evidence="13" key="1">
    <citation type="submission" date="2020-01" db="EMBL/GenBank/DDBJ databases">
        <title>Development of genomics and gene disruption for Polysphondylium violaceum indicates a role for the polyketide synthase stlB in stalk morphogenesis.</title>
        <authorList>
            <person name="Narita B."/>
            <person name="Kawabe Y."/>
            <person name="Kin K."/>
            <person name="Saito T."/>
            <person name="Gibbs R."/>
            <person name="Kuspa A."/>
            <person name="Muzny D."/>
            <person name="Queller D."/>
            <person name="Richards S."/>
            <person name="Strassman J."/>
            <person name="Sucgang R."/>
            <person name="Worley K."/>
            <person name="Schaap P."/>
        </authorList>
    </citation>
    <scope>NUCLEOTIDE SEQUENCE</scope>
    <source>
        <strain evidence="13">QSvi11</strain>
    </source>
</reference>
<gene>
    <name evidence="13" type="ORF">CYY_008605</name>
</gene>
<accession>A0A8J4V3R8</accession>
<comment type="caution">
    <text evidence="13">The sequence shown here is derived from an EMBL/GenBank/DDBJ whole genome shotgun (WGS) entry which is preliminary data.</text>
</comment>
<keyword evidence="10 12" id="KW-0275">Fatty acid biosynthesis</keyword>
<keyword evidence="9 12" id="KW-0472">Membrane</keyword>
<protein>
    <recommendedName>
        <fullName evidence="12">Elongation of fatty acids protein</fullName>
        <ecNumber evidence="12">2.3.1.-</ecNumber>
    </recommendedName>
</protein>
<dbReference type="GO" id="GO:0019367">
    <property type="term" value="P:fatty acid elongation, saturated fatty acid"/>
    <property type="evidence" value="ECO:0007669"/>
    <property type="project" value="TreeGrafter"/>
</dbReference>
<sequence length="297" mass="34831">MATAIENIITEWTNPKSWEHLFQHSAFNSNWKELIDPQNFKFQYGVTPFSQFHIIPTVLVIYLVSIFSIKYLMTNRKPFSLKYVTIIHNAILCLWSLAMCVGIVYEYMKRISSEGPLFTFCETSPGFNQGTSYYWSYIFYISKFYELLDTVIIVLKKKPLIFLHVYHHCVVVWLCWFFLYSGWSLQLLVVFLNTFVHVFMYYFYFQCARGKTVWWKKYITMIQIIQFVCLGIAGVLHIGAINTIGCQTDYLAFASAYSINFSFLFLFSQFFVKSYSTKPGNTTGSNVKTPTKTRKVE</sequence>
<feature type="transmembrane region" description="Helical" evidence="12">
    <location>
        <begin position="134"/>
        <end position="155"/>
    </location>
</feature>
<keyword evidence="3 12" id="KW-0444">Lipid biosynthesis</keyword>
<dbReference type="OrthoDB" id="434092at2759"/>
<dbReference type="GO" id="GO:0042761">
    <property type="term" value="P:very long-chain fatty acid biosynthetic process"/>
    <property type="evidence" value="ECO:0007669"/>
    <property type="project" value="TreeGrafter"/>
</dbReference>
<dbReference type="GO" id="GO:0034626">
    <property type="term" value="P:fatty acid elongation, polyunsaturated fatty acid"/>
    <property type="evidence" value="ECO:0007669"/>
    <property type="project" value="TreeGrafter"/>
</dbReference>
<feature type="transmembrane region" description="Helical" evidence="12">
    <location>
        <begin position="84"/>
        <end position="105"/>
    </location>
</feature>
<dbReference type="PROSITE" id="PS01188">
    <property type="entry name" value="ELO"/>
    <property type="match status" value="1"/>
</dbReference>
<dbReference type="Pfam" id="PF01151">
    <property type="entry name" value="ELO"/>
    <property type="match status" value="1"/>
</dbReference>
<organism evidence="13 14">
    <name type="scientific">Polysphondylium violaceum</name>
    <dbReference type="NCBI Taxonomy" id="133409"/>
    <lineage>
        <taxon>Eukaryota</taxon>
        <taxon>Amoebozoa</taxon>
        <taxon>Evosea</taxon>
        <taxon>Eumycetozoa</taxon>
        <taxon>Dictyostelia</taxon>
        <taxon>Dictyosteliales</taxon>
        <taxon>Dictyosteliaceae</taxon>
        <taxon>Polysphondylium</taxon>
    </lineage>
</organism>
<keyword evidence="14" id="KW-1185">Reference proteome</keyword>
<evidence type="ECO:0000256" key="1">
    <source>
        <dbReference type="ARBA" id="ARBA00004141"/>
    </source>
</evidence>
<evidence type="ECO:0000256" key="4">
    <source>
        <dbReference type="ARBA" id="ARBA00022679"/>
    </source>
</evidence>
<dbReference type="PANTHER" id="PTHR11157:SF134">
    <property type="entry name" value="ELONGATION OF FATTY ACIDS PROTEIN 1-RELATED"/>
    <property type="match status" value="1"/>
</dbReference>
<evidence type="ECO:0000256" key="8">
    <source>
        <dbReference type="ARBA" id="ARBA00023098"/>
    </source>
</evidence>
<dbReference type="GO" id="GO:0005789">
    <property type="term" value="C:endoplasmic reticulum membrane"/>
    <property type="evidence" value="ECO:0007669"/>
    <property type="project" value="TreeGrafter"/>
</dbReference>
<evidence type="ECO:0000313" key="14">
    <source>
        <dbReference type="Proteomes" id="UP000695562"/>
    </source>
</evidence>
<keyword evidence="7 12" id="KW-1133">Transmembrane helix</keyword>
<dbReference type="AlphaFoldDB" id="A0A8J4V3R8"/>
<dbReference type="EC" id="2.3.1.-" evidence="12"/>
<dbReference type="PANTHER" id="PTHR11157">
    <property type="entry name" value="FATTY ACID ACYL TRANSFERASE-RELATED"/>
    <property type="match status" value="1"/>
</dbReference>
<keyword evidence="6 12" id="KW-0276">Fatty acid metabolism</keyword>
<proteinExistence type="inferred from homology"/>
<dbReference type="Proteomes" id="UP000695562">
    <property type="component" value="Unassembled WGS sequence"/>
</dbReference>
<dbReference type="GO" id="GO:0034625">
    <property type="term" value="P:fatty acid elongation, monounsaturated fatty acid"/>
    <property type="evidence" value="ECO:0007669"/>
    <property type="project" value="TreeGrafter"/>
</dbReference>
<dbReference type="EMBL" id="AJWJ01000546">
    <property type="protein sequence ID" value="KAF2070079.1"/>
    <property type="molecule type" value="Genomic_DNA"/>
</dbReference>
<feature type="transmembrane region" description="Helical" evidence="12">
    <location>
        <begin position="160"/>
        <end position="179"/>
    </location>
</feature>
<keyword evidence="4 12" id="KW-0808">Transferase</keyword>
<evidence type="ECO:0000256" key="2">
    <source>
        <dbReference type="ARBA" id="ARBA00007263"/>
    </source>
</evidence>
<comment type="subcellular location">
    <subcellularLocation>
        <location evidence="1">Membrane</location>
        <topology evidence="1">Multi-pass membrane protein</topology>
    </subcellularLocation>
</comment>
<comment type="similarity">
    <text evidence="2 12">Belongs to the ELO family.</text>
</comment>
<keyword evidence="8 12" id="KW-0443">Lipid metabolism</keyword>
<evidence type="ECO:0000256" key="11">
    <source>
        <dbReference type="ARBA" id="ARBA00047375"/>
    </source>
</evidence>
<evidence type="ECO:0000256" key="10">
    <source>
        <dbReference type="ARBA" id="ARBA00023160"/>
    </source>
</evidence>
<feature type="transmembrane region" description="Helical" evidence="12">
    <location>
        <begin position="224"/>
        <end position="244"/>
    </location>
</feature>
<evidence type="ECO:0000256" key="6">
    <source>
        <dbReference type="ARBA" id="ARBA00022832"/>
    </source>
</evidence>
<keyword evidence="5 12" id="KW-0812">Transmembrane</keyword>
<dbReference type="GO" id="GO:0009922">
    <property type="term" value="F:fatty acid elongase activity"/>
    <property type="evidence" value="ECO:0007669"/>
    <property type="project" value="UniProtKB-EC"/>
</dbReference>
<evidence type="ECO:0000256" key="7">
    <source>
        <dbReference type="ARBA" id="ARBA00022989"/>
    </source>
</evidence>
<dbReference type="GO" id="GO:0030148">
    <property type="term" value="P:sphingolipid biosynthetic process"/>
    <property type="evidence" value="ECO:0007669"/>
    <property type="project" value="TreeGrafter"/>
</dbReference>
<evidence type="ECO:0000256" key="5">
    <source>
        <dbReference type="ARBA" id="ARBA00022692"/>
    </source>
</evidence>
<comment type="catalytic activity">
    <reaction evidence="12">
        <text>an acyl-CoA + malonyl-CoA + H(+) = a 3-oxoacyl-CoA + CO2 + CoA</text>
        <dbReference type="Rhea" id="RHEA:50252"/>
        <dbReference type="ChEBI" id="CHEBI:15378"/>
        <dbReference type="ChEBI" id="CHEBI:16526"/>
        <dbReference type="ChEBI" id="CHEBI:57287"/>
        <dbReference type="ChEBI" id="CHEBI:57384"/>
        <dbReference type="ChEBI" id="CHEBI:58342"/>
        <dbReference type="ChEBI" id="CHEBI:90726"/>
    </reaction>
    <physiologicalReaction direction="left-to-right" evidence="12">
        <dbReference type="Rhea" id="RHEA:50253"/>
    </physiologicalReaction>
</comment>
<feature type="transmembrane region" description="Helical" evidence="12">
    <location>
        <begin position="185"/>
        <end position="204"/>
    </location>
</feature>
<feature type="transmembrane region" description="Helical" evidence="12">
    <location>
        <begin position="52"/>
        <end position="72"/>
    </location>
</feature>
<dbReference type="InterPro" id="IPR002076">
    <property type="entry name" value="ELO_fam"/>
</dbReference>
<evidence type="ECO:0000256" key="9">
    <source>
        <dbReference type="ARBA" id="ARBA00023136"/>
    </source>
</evidence>
<dbReference type="InterPro" id="IPR030457">
    <property type="entry name" value="ELO_CS"/>
</dbReference>
<feature type="transmembrane region" description="Helical" evidence="12">
    <location>
        <begin position="250"/>
        <end position="272"/>
    </location>
</feature>
<comment type="catalytic activity">
    <reaction evidence="11">
        <text>a very-long-chain acyl-CoA + malonyl-CoA + H(+) = a very-long-chain 3-oxoacyl-CoA + CO2 + CoA</text>
        <dbReference type="Rhea" id="RHEA:32727"/>
        <dbReference type="ChEBI" id="CHEBI:15378"/>
        <dbReference type="ChEBI" id="CHEBI:16526"/>
        <dbReference type="ChEBI" id="CHEBI:57287"/>
        <dbReference type="ChEBI" id="CHEBI:57384"/>
        <dbReference type="ChEBI" id="CHEBI:90725"/>
        <dbReference type="ChEBI" id="CHEBI:90736"/>
        <dbReference type="EC" id="2.3.1.199"/>
    </reaction>
</comment>